<reference evidence="6 7" key="1">
    <citation type="submission" date="2022-10" db="EMBL/GenBank/DDBJ databases">
        <title>Evolutionary Diversification of Methanotrophic Ca. Methanophagales (ANME-1) and Their Expansive Virome.</title>
        <authorList>
            <person name="Laso-Perez R."/>
            <person name="Wu F."/>
            <person name="Cremiere A."/>
            <person name="Speth D.R."/>
            <person name="Magyar J.S."/>
            <person name="Krupovic M."/>
            <person name="Orphan V.J."/>
        </authorList>
    </citation>
    <scope>NUCLEOTIDE SEQUENCE [LARGE SCALE GENOMIC DNA]</scope>
</reference>
<keyword evidence="1" id="KW-0949">S-adenosyl-L-methionine</keyword>
<feature type="domain" description="Radical SAM core" evidence="5">
    <location>
        <begin position="6"/>
        <end position="226"/>
    </location>
</feature>
<dbReference type="Gene3D" id="3.20.20.70">
    <property type="entry name" value="Aldolase class I"/>
    <property type="match status" value="1"/>
</dbReference>
<dbReference type="InterPro" id="IPR050377">
    <property type="entry name" value="Radical_SAM_PqqE_MftC-like"/>
</dbReference>
<dbReference type="GeneID" id="80401996"/>
<dbReference type="InterPro" id="IPR007197">
    <property type="entry name" value="rSAM"/>
</dbReference>
<evidence type="ECO:0000256" key="1">
    <source>
        <dbReference type="ARBA" id="ARBA00022691"/>
    </source>
</evidence>
<dbReference type="PANTHER" id="PTHR11228:SF27">
    <property type="entry name" value="GLYCYL-RADICAL ENZYME ACTIVATING ENZYME MJ1227-RELATED"/>
    <property type="match status" value="1"/>
</dbReference>
<dbReference type="EMBL" id="OP880253">
    <property type="protein sequence ID" value="WAE39629.1"/>
    <property type="molecule type" value="Genomic_DNA"/>
</dbReference>
<keyword evidence="3" id="KW-0408">Iron</keyword>
<gene>
    <name evidence="6" type="primary">queE</name>
    <name evidence="6" type="ORF">FHOMOCKG_00101</name>
</gene>
<protein>
    <submittedName>
        <fullName evidence="6">7-carboxy-7-deazaguanine synthase</fullName>
        <ecNumber evidence="6">4.3.99.3</ecNumber>
    </submittedName>
</protein>
<sequence>MISTIDWRGLNSLVVFLRGCPLRCLYCQNHRLFEQPNYVSVNEIENQIEKELDFVDAIIFSGGEPTLKEEFIERIGKWMHRENKIVGIQTNGYFPSSIEKLLKSKVLDKVFLDVKAPLENIPLWFKLTQVSNVERFVRNTLSLCINSNIPLQIQTTVFKRLVGKEEVLQIAEELDNLEFQGEYVIQQGTWENVPPYGRKLIKKEDEYTPEEIDKIGKEIDKRYPFPVYVRTREGEKLIDDS</sequence>
<dbReference type="SFLD" id="SFLDS00029">
    <property type="entry name" value="Radical_SAM"/>
    <property type="match status" value="1"/>
</dbReference>
<dbReference type="SFLD" id="SFLDG01094">
    <property type="entry name" value="Uncharacterised_Radical_SAM_Su"/>
    <property type="match status" value="1"/>
</dbReference>
<evidence type="ECO:0000256" key="3">
    <source>
        <dbReference type="ARBA" id="ARBA00023004"/>
    </source>
</evidence>
<dbReference type="GO" id="GO:0016829">
    <property type="term" value="F:lyase activity"/>
    <property type="evidence" value="ECO:0007669"/>
    <property type="project" value="UniProtKB-KW"/>
</dbReference>
<dbReference type="CDD" id="cd01335">
    <property type="entry name" value="Radical_SAM"/>
    <property type="match status" value="1"/>
</dbReference>
<evidence type="ECO:0000313" key="6">
    <source>
        <dbReference type="EMBL" id="WAE39629.1"/>
    </source>
</evidence>
<dbReference type="InterPro" id="IPR012840">
    <property type="entry name" value="NrdG2"/>
</dbReference>
<name>A0A9E8V8D0_9CAUD</name>
<dbReference type="InterPro" id="IPR013785">
    <property type="entry name" value="Aldolase_TIM"/>
</dbReference>
<dbReference type="NCBIfam" id="TIGR02495">
    <property type="entry name" value="NrdG2"/>
    <property type="match status" value="1"/>
</dbReference>
<dbReference type="SUPFAM" id="SSF102114">
    <property type="entry name" value="Radical SAM enzymes"/>
    <property type="match status" value="1"/>
</dbReference>
<keyword evidence="7" id="KW-1185">Reference proteome</keyword>
<organism evidence="6 7">
    <name type="scientific">Methanophagales virus GBV302</name>
    <dbReference type="NCBI Taxonomy" id="2999281"/>
    <lineage>
        <taxon>Viruses</taxon>
        <taxon>Duplodnaviria</taxon>
        <taxon>Heunggongvirae</taxon>
        <taxon>Uroviricota</taxon>
        <taxon>Caudoviricetes</taxon>
        <taxon>Nakonvirales</taxon>
        <taxon>Ekchuahviridae</taxon>
        <taxon>Kukulkanvirus</taxon>
        <taxon>Kukulkanvirus mexicoense</taxon>
    </lineage>
</organism>
<dbReference type="Pfam" id="PF04055">
    <property type="entry name" value="Radical_SAM"/>
    <property type="match status" value="1"/>
</dbReference>
<keyword evidence="6" id="KW-0456">Lyase</keyword>
<dbReference type="GO" id="GO:0051536">
    <property type="term" value="F:iron-sulfur cluster binding"/>
    <property type="evidence" value="ECO:0007669"/>
    <property type="project" value="UniProtKB-KW"/>
</dbReference>
<dbReference type="RefSeq" id="YP_010772288.1">
    <property type="nucleotide sequence ID" value="NC_074640.1"/>
</dbReference>
<proteinExistence type="predicted"/>
<dbReference type="PANTHER" id="PTHR11228">
    <property type="entry name" value="RADICAL SAM DOMAIN PROTEIN"/>
    <property type="match status" value="1"/>
</dbReference>
<dbReference type="EC" id="4.3.99.3" evidence="6"/>
<dbReference type="KEGG" id="vg:80401996"/>
<evidence type="ECO:0000313" key="7">
    <source>
        <dbReference type="Proteomes" id="UP001156237"/>
    </source>
</evidence>
<accession>A0A9E8V8D0</accession>
<dbReference type="GO" id="GO:0046872">
    <property type="term" value="F:metal ion binding"/>
    <property type="evidence" value="ECO:0007669"/>
    <property type="project" value="UniProtKB-KW"/>
</dbReference>
<evidence type="ECO:0000259" key="5">
    <source>
        <dbReference type="PROSITE" id="PS51918"/>
    </source>
</evidence>
<evidence type="ECO:0000256" key="4">
    <source>
        <dbReference type="ARBA" id="ARBA00023014"/>
    </source>
</evidence>
<dbReference type="PROSITE" id="PS51918">
    <property type="entry name" value="RADICAL_SAM"/>
    <property type="match status" value="1"/>
</dbReference>
<evidence type="ECO:0000256" key="2">
    <source>
        <dbReference type="ARBA" id="ARBA00022723"/>
    </source>
</evidence>
<dbReference type="SFLD" id="SFLDG01067">
    <property type="entry name" value="SPASM/twitch_domain_containing"/>
    <property type="match status" value="1"/>
</dbReference>
<dbReference type="Proteomes" id="UP001156237">
    <property type="component" value="Segment"/>
</dbReference>
<dbReference type="InterPro" id="IPR058240">
    <property type="entry name" value="rSAM_sf"/>
</dbReference>
<keyword evidence="2" id="KW-0479">Metal-binding</keyword>
<keyword evidence="4" id="KW-0411">Iron-sulfur</keyword>